<reference evidence="3" key="1">
    <citation type="submission" date="2021-01" db="EMBL/GenBank/DDBJ databases">
        <authorList>
            <person name="Corre E."/>
            <person name="Pelletier E."/>
            <person name="Niang G."/>
            <person name="Scheremetjew M."/>
            <person name="Finn R."/>
            <person name="Kale V."/>
            <person name="Holt S."/>
            <person name="Cochrane G."/>
            <person name="Meng A."/>
            <person name="Brown T."/>
            <person name="Cohen L."/>
        </authorList>
    </citation>
    <scope>NUCLEOTIDE SEQUENCE</scope>
    <source>
        <strain evidence="3">WS</strain>
    </source>
</reference>
<protein>
    <submittedName>
        <fullName evidence="3">Uncharacterized protein</fullName>
    </submittedName>
</protein>
<feature type="compositionally biased region" description="Polar residues" evidence="2">
    <location>
        <begin position="177"/>
        <end position="193"/>
    </location>
</feature>
<dbReference type="EMBL" id="HBGD01008625">
    <property type="protein sequence ID" value="CAD9083840.1"/>
    <property type="molecule type" value="Transcribed_RNA"/>
</dbReference>
<evidence type="ECO:0000256" key="1">
    <source>
        <dbReference type="SAM" id="Coils"/>
    </source>
</evidence>
<proteinExistence type="predicted"/>
<sequence length="655" mass="74193">MSLHTSPQIVTLSPHPLQRHITASLLNDFSKNREIKRREKEKRQSEVRRVLDRGLSGIPNVLANGSGQPPPVSIGDAAQNSLLSDSGVVSSEALLDDALIPLEKGVSTRESGDAHQVEMWLNGDSQTTSFTTVPPPPRESNAPQSKHHESSLSLSSSDSSNSRKKRKRLLNGDSVALSATPSTQRHQPVSQSVPLRPRRTLNSRLNQRKSLNRQFIQLLDSHSHKNALKHSLVTGSITRILERGELMEQPQEAPSNPLEDLSNIASVSPMKSMKSIGKDMPLVHRKRKKKEPQMLESPLDSRQTDACELNGMAGDGDVGEVASKAVRVPKRSPHFARFHSPSRIARIRSKKSMPALQKSNSLPQSTPRAVFELAMVQKSSPQLTKTEQQPNKSASPSLLQRISTQKKNRKVSKLSLLSNSSVPIGRKTIPEKEPSIASLVPEKTTQELNVTLTSPQLQSEISIRKIERIEPEVPQWMIQLKRRQEKGVRVNKNHLKNQHALRKQQEEELKRYVLKKEQMLREAPPVYNDNDEKAAQDAKRAAYLNLPEDVKRFNVDAQKKDKEHLSFNEYHVYCNAYPNGIKFFHTDVVDPKLKIHLEFVETMQKKESKRKFWDGREHHQLSWYREDLKRMSSSQRMADRYAHLLVDDDVKKKGK</sequence>
<organism evidence="3">
    <name type="scientific">Percolomonas cosmopolitus</name>
    <dbReference type="NCBI Taxonomy" id="63605"/>
    <lineage>
        <taxon>Eukaryota</taxon>
        <taxon>Discoba</taxon>
        <taxon>Heterolobosea</taxon>
        <taxon>Tetramitia</taxon>
        <taxon>Eutetramitia</taxon>
        <taxon>Percolomonadidae</taxon>
        <taxon>Percolomonas</taxon>
    </lineage>
</organism>
<dbReference type="AlphaFoldDB" id="A0A7S1PI88"/>
<gene>
    <name evidence="3" type="ORF">PCOS0759_LOCUS7094</name>
</gene>
<feature type="region of interest" description="Disordered" evidence="2">
    <location>
        <begin position="57"/>
        <end position="78"/>
    </location>
</feature>
<feature type="region of interest" description="Disordered" evidence="2">
    <location>
        <begin position="124"/>
        <end position="202"/>
    </location>
</feature>
<keyword evidence="1" id="KW-0175">Coiled coil</keyword>
<feature type="compositionally biased region" description="Polar residues" evidence="2">
    <location>
        <begin position="377"/>
        <end position="403"/>
    </location>
</feature>
<feature type="coiled-coil region" evidence="1">
    <location>
        <begin position="495"/>
        <end position="522"/>
    </location>
</feature>
<accession>A0A7S1PI88</accession>
<feature type="compositionally biased region" description="Low complexity" evidence="2">
    <location>
        <begin position="151"/>
        <end position="160"/>
    </location>
</feature>
<name>A0A7S1PI88_9EUKA</name>
<evidence type="ECO:0000313" key="3">
    <source>
        <dbReference type="EMBL" id="CAD9083840.1"/>
    </source>
</evidence>
<evidence type="ECO:0000256" key="2">
    <source>
        <dbReference type="SAM" id="MobiDB-lite"/>
    </source>
</evidence>
<feature type="region of interest" description="Disordered" evidence="2">
    <location>
        <begin position="377"/>
        <end position="411"/>
    </location>
</feature>